<dbReference type="EMBL" id="JBHMDG010000004">
    <property type="protein sequence ID" value="MFB9312254.1"/>
    <property type="molecule type" value="Genomic_DNA"/>
</dbReference>
<protein>
    <recommendedName>
        <fullName evidence="5">Lipoprotein</fullName>
    </recommendedName>
</protein>
<dbReference type="RefSeq" id="WP_140010493.1">
    <property type="nucleotide sequence ID" value="NZ_JBHMDG010000004.1"/>
</dbReference>
<sequence>MRPLRLILPLAVCAALLVGCGDDGDDDTKADPTNSPSQSATDTPSSETTSPAAPTTSSDPGDDPDGDADGDAGDDPSDDPSASDGPTTPVPADAAEVCGVFSTAYDAVVKGTGTLSTDQSTPLPAELVDALHAWGEGLADADLPSSLTDDESDGIGIMSRLLVAIPDDATGKDLATFDEKLSGSDDDKVEAASDWVDQTCNLDLS</sequence>
<dbReference type="PROSITE" id="PS51257">
    <property type="entry name" value="PROKAR_LIPOPROTEIN"/>
    <property type="match status" value="1"/>
</dbReference>
<feature type="chain" id="PRO_5046555082" description="Lipoprotein" evidence="2">
    <location>
        <begin position="22"/>
        <end position="205"/>
    </location>
</feature>
<accession>A0ABV5K688</accession>
<evidence type="ECO:0000313" key="3">
    <source>
        <dbReference type="EMBL" id="MFB9312254.1"/>
    </source>
</evidence>
<comment type="caution">
    <text evidence="3">The sequence shown here is derived from an EMBL/GenBank/DDBJ whole genome shotgun (WGS) entry which is preliminary data.</text>
</comment>
<organism evidence="3 4">
    <name type="scientific">Nocardioides plantarum</name>
    <dbReference type="NCBI Taxonomy" id="29299"/>
    <lineage>
        <taxon>Bacteria</taxon>
        <taxon>Bacillati</taxon>
        <taxon>Actinomycetota</taxon>
        <taxon>Actinomycetes</taxon>
        <taxon>Propionibacteriales</taxon>
        <taxon>Nocardioidaceae</taxon>
        <taxon>Nocardioides</taxon>
    </lineage>
</organism>
<keyword evidence="4" id="KW-1185">Reference proteome</keyword>
<feature type="compositionally biased region" description="Acidic residues" evidence="1">
    <location>
        <begin position="60"/>
        <end position="78"/>
    </location>
</feature>
<feature type="compositionally biased region" description="Low complexity" evidence="1">
    <location>
        <begin position="39"/>
        <end position="59"/>
    </location>
</feature>
<evidence type="ECO:0000256" key="2">
    <source>
        <dbReference type="SAM" id="SignalP"/>
    </source>
</evidence>
<gene>
    <name evidence="3" type="ORF">ACFFRI_04280</name>
</gene>
<dbReference type="Proteomes" id="UP001589750">
    <property type="component" value="Unassembled WGS sequence"/>
</dbReference>
<evidence type="ECO:0000256" key="1">
    <source>
        <dbReference type="SAM" id="MobiDB-lite"/>
    </source>
</evidence>
<feature type="signal peptide" evidence="2">
    <location>
        <begin position="1"/>
        <end position="21"/>
    </location>
</feature>
<reference evidence="3 4" key="1">
    <citation type="submission" date="2024-09" db="EMBL/GenBank/DDBJ databases">
        <authorList>
            <person name="Sun Q."/>
            <person name="Mori K."/>
        </authorList>
    </citation>
    <scope>NUCLEOTIDE SEQUENCE [LARGE SCALE GENOMIC DNA]</scope>
    <source>
        <strain evidence="3 4">JCM 9626</strain>
    </source>
</reference>
<feature type="region of interest" description="Disordered" evidence="1">
    <location>
        <begin position="19"/>
        <end position="93"/>
    </location>
</feature>
<evidence type="ECO:0008006" key="5">
    <source>
        <dbReference type="Google" id="ProtNLM"/>
    </source>
</evidence>
<name>A0ABV5K688_9ACTN</name>
<keyword evidence="2" id="KW-0732">Signal</keyword>
<evidence type="ECO:0000313" key="4">
    <source>
        <dbReference type="Proteomes" id="UP001589750"/>
    </source>
</evidence>
<proteinExistence type="predicted"/>